<dbReference type="EMBL" id="JADWDC010000043">
    <property type="protein sequence ID" value="MCC0178436.1"/>
    <property type="molecule type" value="Genomic_DNA"/>
</dbReference>
<name>A0A964FGT3_9CYAN</name>
<sequence>MDSIGIIHRGRANYYLNNQHEKYYASESEAPGFFYGSGAQSFGIDTDDIKHQDSRLKNLFNGLSPDGNTTMRRGGSTVRIYVDQKTGEEKKHNPTLAYDHCFSAPKDVSILMMMLPEHESEKLVNLHNQAAKKAMDYLDQNATYTRSTETQPDGSRKTFWHQAKSTFACFTHITSRAKDMQLHTHCVQINSGERLDGKGYGAVDGKKTLQARYTAGQIFLSDLRRSLEKEYGIKTFDRQFSNDSGCSFGIHGISGKVTKHFSKRSLEIKEKTKENMSAAQIRNVVLKSRQAKDHNQDIGELKRRWRRELKQMGCSLKNVINQQKAKTMRSTSYDNEIAAVLAKRKDESFNKHHVLNATIKVADGELSVDRAKAISDLFLAKYAQANEQDADKFSLTDKAKAISTIKDRTKTQKVIEIARQIILWHREKRQAVLDKKFKKKEREFEKFQKKSFRLYMKGNISRQQHLLIQQDSRIMNASKFTLNTYQALGLLKKQQVDRVLNQRKREENEYYNIFIAHKKGFISEEQAKELRIAEWRKREIAKEKEQDRGRERPI</sequence>
<gene>
    <name evidence="2" type="ORF">I4641_15780</name>
</gene>
<organism evidence="2 3">
    <name type="scientific">Waterburya agarophytonicola KI4</name>
    <dbReference type="NCBI Taxonomy" id="2874699"/>
    <lineage>
        <taxon>Bacteria</taxon>
        <taxon>Bacillati</taxon>
        <taxon>Cyanobacteriota</taxon>
        <taxon>Cyanophyceae</taxon>
        <taxon>Pleurocapsales</taxon>
        <taxon>Hyellaceae</taxon>
        <taxon>Waterburya</taxon>
        <taxon>Waterburya agarophytonicola</taxon>
    </lineage>
</organism>
<dbReference type="Pfam" id="PF08751">
    <property type="entry name" value="TrwC"/>
    <property type="match status" value="1"/>
</dbReference>
<accession>A0A964FGT3</accession>
<feature type="domain" description="TrwC relaxase" evidence="1">
    <location>
        <begin position="11"/>
        <end position="312"/>
    </location>
</feature>
<dbReference type="Proteomes" id="UP000729733">
    <property type="component" value="Unassembled WGS sequence"/>
</dbReference>
<dbReference type="SUPFAM" id="SSF55464">
    <property type="entry name" value="Origin of replication-binding domain, RBD-like"/>
    <property type="match status" value="1"/>
</dbReference>
<protein>
    <submittedName>
        <fullName evidence="2">Relaxase domain-containing protein</fullName>
    </submittedName>
</protein>
<evidence type="ECO:0000259" key="1">
    <source>
        <dbReference type="Pfam" id="PF08751"/>
    </source>
</evidence>
<evidence type="ECO:0000313" key="2">
    <source>
        <dbReference type="EMBL" id="MCC0178436.1"/>
    </source>
</evidence>
<dbReference type="RefSeq" id="WP_229641517.1">
    <property type="nucleotide sequence ID" value="NZ_JADWDC010000043.1"/>
</dbReference>
<evidence type="ECO:0000313" key="3">
    <source>
        <dbReference type="Proteomes" id="UP000729733"/>
    </source>
</evidence>
<dbReference type="InterPro" id="IPR014862">
    <property type="entry name" value="TrwC"/>
</dbReference>
<dbReference type="NCBIfam" id="NF041492">
    <property type="entry name" value="MobF"/>
    <property type="match status" value="1"/>
</dbReference>
<keyword evidence="3" id="KW-1185">Reference proteome</keyword>
<proteinExistence type="predicted"/>
<comment type="caution">
    <text evidence="2">The sequence shown here is derived from an EMBL/GenBank/DDBJ whole genome shotgun (WGS) entry which is preliminary data.</text>
</comment>
<reference evidence="2" key="1">
    <citation type="journal article" date="2021" name="Antonie Van Leeuwenhoek">
        <title>Draft genome and description of Waterburya agarophytonicola gen. nov. sp. nov. (Pleurocapsales, Cyanobacteria): a seaweed symbiont.</title>
        <authorList>
            <person name="Bonthond G."/>
            <person name="Shalygin S."/>
            <person name="Bayer T."/>
            <person name="Weinberger F."/>
        </authorList>
    </citation>
    <scope>NUCLEOTIDE SEQUENCE</scope>
    <source>
        <strain evidence="2">KI4</strain>
    </source>
</reference>
<dbReference type="AlphaFoldDB" id="A0A964FGT3"/>